<dbReference type="EMBL" id="CH408156">
    <property type="protein sequence ID" value="EDK37602.1"/>
    <property type="molecule type" value="Genomic_DNA"/>
</dbReference>
<comment type="similarity">
    <text evidence="2 6">Belongs to the Mediator complex subunit 10 family.</text>
</comment>
<evidence type="ECO:0000256" key="1">
    <source>
        <dbReference type="ARBA" id="ARBA00004123"/>
    </source>
</evidence>
<name>A5DEJ9_PICGU</name>
<dbReference type="FunCoup" id="A5DEJ9">
    <property type="interactions" value="574"/>
</dbReference>
<evidence type="ECO:0000256" key="3">
    <source>
        <dbReference type="ARBA" id="ARBA00023015"/>
    </source>
</evidence>
<dbReference type="eggNOG" id="KOG3046">
    <property type="taxonomic scope" value="Eukaryota"/>
</dbReference>
<keyword evidence="3 6" id="KW-0805">Transcription regulation</keyword>
<dbReference type="HOGENOM" id="CLU_096169_1_0_1"/>
<comment type="subunit">
    <text evidence="6">Component of the Mediator complex.</text>
</comment>
<dbReference type="Proteomes" id="UP000001997">
    <property type="component" value="Unassembled WGS sequence"/>
</dbReference>
<keyword evidence="4 6" id="KW-0804">Transcription</keyword>
<dbReference type="AlphaFoldDB" id="A5DEJ9"/>
<dbReference type="Pfam" id="PF09748">
    <property type="entry name" value="Med10"/>
    <property type="match status" value="1"/>
</dbReference>
<evidence type="ECO:0000256" key="6">
    <source>
        <dbReference type="RuleBase" id="RU364146"/>
    </source>
</evidence>
<sequence length="144" mass="15842">MTTASIVPNSENQPLVATSEQIQGLVEALIELGVLVHDNQGTQQSHNALTHKVNQVVSQLSGISAAPFTNQFSVPLDVISYIEDGRNPDVYTREFVEVTAKSNARLKGRMQGFQRLRDVLGQKMAQEYPHLEPSIKNIADRTGT</sequence>
<evidence type="ECO:0000256" key="4">
    <source>
        <dbReference type="ARBA" id="ARBA00023163"/>
    </source>
</evidence>
<dbReference type="InterPro" id="IPR019145">
    <property type="entry name" value="Mediator_Med10"/>
</dbReference>
<dbReference type="OrthoDB" id="337270at2759"/>
<comment type="function">
    <text evidence="6">Component of the Mediator complex, a coactivator involved in the regulated transcription of nearly all RNA polymerase II-dependent genes. Mediator functions as a bridge to convey information from gene-specific regulatory proteins to the basal RNA polymerase II transcription machinery. Mediator is recruited to promoters by direct interactions with regulatory proteins and serves as a scaffold for the assembly of a functional preinitiation complex with RNA polymerase II and the general transcription factors.</text>
</comment>
<evidence type="ECO:0000256" key="2">
    <source>
        <dbReference type="ARBA" id="ARBA00005389"/>
    </source>
</evidence>
<dbReference type="GeneID" id="5127531"/>
<dbReference type="OMA" id="QYQRAKM"/>
<accession>A5DEJ9</accession>
<keyword evidence="8" id="KW-1185">Reference proteome</keyword>
<proteinExistence type="inferred from homology"/>
<protein>
    <recommendedName>
        <fullName evidence="6">Mediator of RNA polymerase II transcription subunit 10</fullName>
    </recommendedName>
    <alternativeName>
        <fullName evidence="6">Mediator complex subunit 10</fullName>
    </alternativeName>
</protein>
<evidence type="ECO:0000313" key="8">
    <source>
        <dbReference type="Proteomes" id="UP000001997"/>
    </source>
</evidence>
<evidence type="ECO:0000256" key="5">
    <source>
        <dbReference type="ARBA" id="ARBA00023242"/>
    </source>
</evidence>
<keyword evidence="5 6" id="KW-0539">Nucleus</keyword>
<dbReference type="GO" id="GO:0016592">
    <property type="term" value="C:mediator complex"/>
    <property type="evidence" value="ECO:0007669"/>
    <property type="project" value="InterPro"/>
</dbReference>
<dbReference type="STRING" id="294746.A5DEJ9"/>
<keyword evidence="6" id="KW-0010">Activator</keyword>
<dbReference type="InParanoid" id="A5DEJ9"/>
<dbReference type="VEuPathDB" id="FungiDB:PGUG_01700"/>
<reference evidence="7 8" key="1">
    <citation type="journal article" date="2009" name="Nature">
        <title>Evolution of pathogenicity and sexual reproduction in eight Candida genomes.</title>
        <authorList>
            <person name="Butler G."/>
            <person name="Rasmussen M.D."/>
            <person name="Lin M.F."/>
            <person name="Santos M.A."/>
            <person name="Sakthikumar S."/>
            <person name="Munro C.A."/>
            <person name="Rheinbay E."/>
            <person name="Grabherr M."/>
            <person name="Forche A."/>
            <person name="Reedy J.L."/>
            <person name="Agrafioti I."/>
            <person name="Arnaud M.B."/>
            <person name="Bates S."/>
            <person name="Brown A.J."/>
            <person name="Brunke S."/>
            <person name="Costanzo M.C."/>
            <person name="Fitzpatrick D.A."/>
            <person name="de Groot P.W."/>
            <person name="Harris D."/>
            <person name="Hoyer L.L."/>
            <person name="Hube B."/>
            <person name="Klis F.M."/>
            <person name="Kodira C."/>
            <person name="Lennard N."/>
            <person name="Logue M.E."/>
            <person name="Martin R."/>
            <person name="Neiman A.M."/>
            <person name="Nikolaou E."/>
            <person name="Quail M.A."/>
            <person name="Quinn J."/>
            <person name="Santos M.C."/>
            <person name="Schmitzberger F.F."/>
            <person name="Sherlock G."/>
            <person name="Shah P."/>
            <person name="Silverstein K.A."/>
            <person name="Skrzypek M.S."/>
            <person name="Soll D."/>
            <person name="Staggs R."/>
            <person name="Stansfield I."/>
            <person name="Stumpf M.P."/>
            <person name="Sudbery P.E."/>
            <person name="Srikantha T."/>
            <person name="Zeng Q."/>
            <person name="Berman J."/>
            <person name="Berriman M."/>
            <person name="Heitman J."/>
            <person name="Gow N.A."/>
            <person name="Lorenz M.C."/>
            <person name="Birren B.W."/>
            <person name="Kellis M."/>
            <person name="Cuomo C.A."/>
        </authorList>
    </citation>
    <scope>NUCLEOTIDE SEQUENCE [LARGE SCALE GENOMIC DNA]</scope>
    <source>
        <strain evidence="8">ATCC 6260 / CBS 566 / DSM 6381 / JCM 1539 / NBRC 10279 / NRRL Y-324</strain>
    </source>
</reference>
<comment type="subcellular location">
    <subcellularLocation>
        <location evidence="1 6">Nucleus</location>
    </subcellularLocation>
</comment>
<dbReference type="GO" id="GO:0003712">
    <property type="term" value="F:transcription coregulator activity"/>
    <property type="evidence" value="ECO:0007669"/>
    <property type="project" value="InterPro"/>
</dbReference>
<dbReference type="KEGG" id="pgu:PGUG_01700"/>
<dbReference type="GO" id="GO:0006357">
    <property type="term" value="P:regulation of transcription by RNA polymerase II"/>
    <property type="evidence" value="ECO:0007669"/>
    <property type="project" value="InterPro"/>
</dbReference>
<dbReference type="RefSeq" id="XP_001486029.1">
    <property type="nucleotide sequence ID" value="XM_001485979.1"/>
</dbReference>
<evidence type="ECO:0000313" key="7">
    <source>
        <dbReference type="EMBL" id="EDK37602.1"/>
    </source>
</evidence>
<organism evidence="7 8">
    <name type="scientific">Meyerozyma guilliermondii (strain ATCC 6260 / CBS 566 / DSM 6381 / JCM 1539 / NBRC 10279 / NRRL Y-324)</name>
    <name type="common">Yeast</name>
    <name type="synonym">Candida guilliermondii</name>
    <dbReference type="NCBI Taxonomy" id="294746"/>
    <lineage>
        <taxon>Eukaryota</taxon>
        <taxon>Fungi</taxon>
        <taxon>Dikarya</taxon>
        <taxon>Ascomycota</taxon>
        <taxon>Saccharomycotina</taxon>
        <taxon>Pichiomycetes</taxon>
        <taxon>Debaryomycetaceae</taxon>
        <taxon>Meyerozyma</taxon>
    </lineage>
</organism>
<gene>
    <name evidence="6" type="primary">MED10</name>
    <name evidence="7" type="ORF">PGUG_01700</name>
</gene>